<evidence type="ECO:0000256" key="2">
    <source>
        <dbReference type="ARBA" id="ARBA00008127"/>
    </source>
</evidence>
<evidence type="ECO:0000256" key="4">
    <source>
        <dbReference type="ARBA" id="ARBA00022525"/>
    </source>
</evidence>
<dbReference type="GO" id="GO:0005576">
    <property type="term" value="C:extracellular region"/>
    <property type="evidence" value="ECO:0007669"/>
    <property type="project" value="UniProtKB-SubCell"/>
</dbReference>
<dbReference type="AlphaFoldDB" id="A0AAD7VL59"/>
<gene>
    <name evidence="8" type="ORF">O6P43_003319</name>
</gene>
<dbReference type="Proteomes" id="UP001163823">
    <property type="component" value="Chromosome 2"/>
</dbReference>
<evidence type="ECO:0000256" key="7">
    <source>
        <dbReference type="RuleBase" id="RU367102"/>
    </source>
</evidence>
<evidence type="ECO:0000313" key="9">
    <source>
        <dbReference type="Proteomes" id="UP001163823"/>
    </source>
</evidence>
<dbReference type="PANTHER" id="PTHR33109">
    <property type="entry name" value="EPIDERMAL PATTERNING FACTOR-LIKE PROTEIN 4"/>
    <property type="match status" value="1"/>
</dbReference>
<evidence type="ECO:0000256" key="1">
    <source>
        <dbReference type="ARBA" id="ARBA00004613"/>
    </source>
</evidence>
<dbReference type="InterPro" id="IPR039455">
    <property type="entry name" value="EPFL"/>
</dbReference>
<sequence length="151" mass="17308">MGVHRHRHRHRQHHLNHRLQTLTAFTFLLFSSVSALTLTQPSKPKNQNQPIFFQRELNQLLKVSIRKISGHRVVGLQNEEEKPNGSVKEQALTDQKRYGRPGSWPPSCTSKCGLCSPCKPVHVPVHPGLSIPLEYYPEAWRCKCGNKLFMP</sequence>
<keyword evidence="5" id="KW-0732">Signal</keyword>
<dbReference type="KEGG" id="qsa:O6P43_003319"/>
<comment type="subcellular location">
    <subcellularLocation>
        <location evidence="1 7">Secreted</location>
    </subcellularLocation>
</comment>
<dbReference type="GO" id="GO:0010052">
    <property type="term" value="P:guard cell differentiation"/>
    <property type="evidence" value="ECO:0007669"/>
    <property type="project" value="UniProtKB-UniRule"/>
</dbReference>
<accession>A0AAD7VL59</accession>
<comment type="caution">
    <text evidence="8">The sequence shown here is derived from an EMBL/GenBank/DDBJ whole genome shotgun (WGS) entry which is preliminary data.</text>
</comment>
<evidence type="ECO:0000256" key="3">
    <source>
        <dbReference type="ARBA" id="ARBA00022473"/>
    </source>
</evidence>
<keyword evidence="9" id="KW-1185">Reference proteome</keyword>
<evidence type="ECO:0000256" key="5">
    <source>
        <dbReference type="ARBA" id="ARBA00022729"/>
    </source>
</evidence>
<comment type="function">
    <text evidence="7">Controls stomatal patterning.</text>
</comment>
<reference evidence="8" key="1">
    <citation type="journal article" date="2023" name="Science">
        <title>Elucidation of the pathway for biosynthesis of saponin adjuvants from the soapbark tree.</title>
        <authorList>
            <person name="Reed J."/>
            <person name="Orme A."/>
            <person name="El-Demerdash A."/>
            <person name="Owen C."/>
            <person name="Martin L.B.B."/>
            <person name="Misra R.C."/>
            <person name="Kikuchi S."/>
            <person name="Rejzek M."/>
            <person name="Martin A.C."/>
            <person name="Harkess A."/>
            <person name="Leebens-Mack J."/>
            <person name="Louveau T."/>
            <person name="Stephenson M.J."/>
            <person name="Osbourn A."/>
        </authorList>
    </citation>
    <scope>NUCLEOTIDE SEQUENCE</scope>
    <source>
        <strain evidence="8">S10</strain>
    </source>
</reference>
<evidence type="ECO:0000256" key="6">
    <source>
        <dbReference type="ARBA" id="ARBA00023157"/>
    </source>
</evidence>
<dbReference type="PANTHER" id="PTHR33109:SF55">
    <property type="entry name" value="EPIDERMAL PATTERNING FACTOR-LIKE PROTEIN 4-RELATED"/>
    <property type="match status" value="1"/>
</dbReference>
<comment type="similarity">
    <text evidence="2 7">Belongs to the plant cysteine rich small secretory peptide family. Epidermal patterning factor subfamily.</text>
</comment>
<protein>
    <recommendedName>
        <fullName evidence="7">Epidermal patterning factor-like protein</fullName>
    </recommendedName>
</protein>
<keyword evidence="3 7" id="KW-0217">Developmental protein</keyword>
<dbReference type="EMBL" id="JARAOO010000002">
    <property type="protein sequence ID" value="KAJ7979986.1"/>
    <property type="molecule type" value="Genomic_DNA"/>
</dbReference>
<keyword evidence="4 7" id="KW-0964">Secreted</keyword>
<dbReference type="Pfam" id="PF17181">
    <property type="entry name" value="EPF"/>
    <property type="match status" value="1"/>
</dbReference>
<name>A0AAD7VL59_QUISA</name>
<proteinExistence type="inferred from homology"/>
<keyword evidence="6" id="KW-1015">Disulfide bond</keyword>
<organism evidence="8 9">
    <name type="scientific">Quillaja saponaria</name>
    <name type="common">Soap bark tree</name>
    <dbReference type="NCBI Taxonomy" id="32244"/>
    <lineage>
        <taxon>Eukaryota</taxon>
        <taxon>Viridiplantae</taxon>
        <taxon>Streptophyta</taxon>
        <taxon>Embryophyta</taxon>
        <taxon>Tracheophyta</taxon>
        <taxon>Spermatophyta</taxon>
        <taxon>Magnoliopsida</taxon>
        <taxon>eudicotyledons</taxon>
        <taxon>Gunneridae</taxon>
        <taxon>Pentapetalae</taxon>
        <taxon>rosids</taxon>
        <taxon>fabids</taxon>
        <taxon>Fabales</taxon>
        <taxon>Quillajaceae</taxon>
        <taxon>Quillaja</taxon>
    </lineage>
</organism>
<evidence type="ECO:0000313" key="8">
    <source>
        <dbReference type="EMBL" id="KAJ7979986.1"/>
    </source>
</evidence>